<keyword evidence="10" id="KW-1185">Reference proteome</keyword>
<comment type="caution">
    <text evidence="9">The sequence shown here is derived from an EMBL/GenBank/DDBJ whole genome shotgun (WGS) entry which is preliminary data.</text>
</comment>
<evidence type="ECO:0000259" key="8">
    <source>
        <dbReference type="PROSITE" id="PS50894"/>
    </source>
</evidence>
<keyword evidence="2 6" id="KW-0932">Cytokinin signaling pathway</keyword>
<keyword evidence="3 6" id="KW-0902">Two-component regulatory system</keyword>
<evidence type="ECO:0000256" key="3">
    <source>
        <dbReference type="ARBA" id="ARBA00023012"/>
    </source>
</evidence>
<dbReference type="GO" id="GO:0000160">
    <property type="term" value="P:phosphorelay signal transduction system"/>
    <property type="evidence" value="ECO:0007669"/>
    <property type="project" value="UniProtKB-UniRule"/>
</dbReference>
<dbReference type="InterPro" id="IPR045871">
    <property type="entry name" value="AHP1-5/YPD1"/>
</dbReference>
<name>A0A7J7LGS7_9MAGN</name>
<dbReference type="Gene3D" id="1.20.120.160">
    <property type="entry name" value="HPT domain"/>
    <property type="match status" value="1"/>
</dbReference>
<dbReference type="PANTHER" id="PTHR28242">
    <property type="entry name" value="PHOSPHORELAY INTERMEDIATE PROTEIN YPD1"/>
    <property type="match status" value="1"/>
</dbReference>
<keyword evidence="5" id="KW-0597">Phosphoprotein</keyword>
<feature type="domain" description="HPt" evidence="8">
    <location>
        <begin position="27"/>
        <end position="122"/>
    </location>
</feature>
<dbReference type="GO" id="GO:0009927">
    <property type="term" value="F:histidine phosphotransfer kinase activity"/>
    <property type="evidence" value="ECO:0007669"/>
    <property type="project" value="UniProtKB-UniRule"/>
</dbReference>
<evidence type="ECO:0000313" key="10">
    <source>
        <dbReference type="Proteomes" id="UP000541444"/>
    </source>
</evidence>
<evidence type="ECO:0000256" key="1">
    <source>
        <dbReference type="ARBA" id="ARBA00022490"/>
    </source>
</evidence>
<evidence type="ECO:0000256" key="5">
    <source>
        <dbReference type="PROSITE-ProRule" id="PRU00110"/>
    </source>
</evidence>
<dbReference type="InterPro" id="IPR008207">
    <property type="entry name" value="Sig_transdc_His_kin_Hpt_dom"/>
</dbReference>
<keyword evidence="4" id="KW-0539">Nucleus</keyword>
<accession>A0A7J7LGS7</accession>
<organism evidence="9 10">
    <name type="scientific">Kingdonia uniflora</name>
    <dbReference type="NCBI Taxonomy" id="39325"/>
    <lineage>
        <taxon>Eukaryota</taxon>
        <taxon>Viridiplantae</taxon>
        <taxon>Streptophyta</taxon>
        <taxon>Embryophyta</taxon>
        <taxon>Tracheophyta</taxon>
        <taxon>Spermatophyta</taxon>
        <taxon>Magnoliopsida</taxon>
        <taxon>Ranunculales</taxon>
        <taxon>Circaeasteraceae</taxon>
        <taxon>Kingdonia</taxon>
    </lineage>
</organism>
<evidence type="ECO:0000256" key="7">
    <source>
        <dbReference type="SAM" id="MobiDB-lite"/>
    </source>
</evidence>
<dbReference type="OrthoDB" id="1673781at2759"/>
<sequence>MPMNSYLMQGFLDEQFIQLEELEDSANPNFVEEIVTLFFKDSVRNINNIEQALERSPLDFDKLDRHMHQFKGSCSSIGAAKVRYESTQFREYCTQGNAEGCIRTFQQLKRETAILQKKFEIYFQHWSSKSGVGGRDLQRVLQKTTYEKVHHNFPDNEDTSSSPARQTQVLFSGCVRVKKPGREIMKAYTWPACAAPSYTRSVPAAQPVQARPKPKSKFKSKPPNPDPPDLNFTISKHHVFKSPADFFPATSAYLEDRKRSKSLKIV</sequence>
<feature type="modified residue" description="Phosphohistidine" evidence="5">
    <location>
        <position position="68"/>
    </location>
</feature>
<proteinExistence type="predicted"/>
<evidence type="ECO:0000256" key="6">
    <source>
        <dbReference type="RuleBase" id="RU369004"/>
    </source>
</evidence>
<evidence type="ECO:0000313" key="9">
    <source>
        <dbReference type="EMBL" id="KAF6141740.1"/>
    </source>
</evidence>
<gene>
    <name evidence="9" type="ORF">GIB67_027918</name>
</gene>
<dbReference type="Proteomes" id="UP000541444">
    <property type="component" value="Unassembled WGS sequence"/>
</dbReference>
<dbReference type="PANTHER" id="PTHR28242:SF43">
    <property type="entry name" value="HISTIDINE-CONTAINING PHOSPHOTRANSFER PROTEIN 4"/>
    <property type="match status" value="1"/>
</dbReference>
<evidence type="ECO:0000256" key="4">
    <source>
        <dbReference type="ARBA" id="ARBA00023242"/>
    </source>
</evidence>
<dbReference type="AlphaFoldDB" id="A0A7J7LGS7"/>
<dbReference type="Pfam" id="PF01627">
    <property type="entry name" value="Hpt"/>
    <property type="match status" value="1"/>
</dbReference>
<dbReference type="InterPro" id="IPR036641">
    <property type="entry name" value="HPT_dom_sf"/>
</dbReference>
<dbReference type="SUPFAM" id="SSF47226">
    <property type="entry name" value="Histidine-containing phosphotransfer domain, HPT domain"/>
    <property type="match status" value="1"/>
</dbReference>
<protein>
    <recommendedName>
        <fullName evidence="6">Histidine-containing phosphotransfer protein</fullName>
    </recommendedName>
</protein>
<feature type="region of interest" description="Disordered" evidence="7">
    <location>
        <begin position="204"/>
        <end position="230"/>
    </location>
</feature>
<evidence type="ECO:0000256" key="2">
    <source>
        <dbReference type="ARBA" id="ARBA00022864"/>
    </source>
</evidence>
<keyword evidence="1" id="KW-0963">Cytoplasm</keyword>
<dbReference type="GO" id="GO:0009736">
    <property type="term" value="P:cytokinin-activated signaling pathway"/>
    <property type="evidence" value="ECO:0007669"/>
    <property type="project" value="UniProtKB-KW"/>
</dbReference>
<dbReference type="PROSITE" id="PS50894">
    <property type="entry name" value="HPT"/>
    <property type="match status" value="1"/>
</dbReference>
<comment type="subcellular location">
    <subcellularLocation>
        <location evidence="6">Cytoplasm</location>
        <location evidence="6">Cytosol</location>
    </subcellularLocation>
    <subcellularLocation>
        <location evidence="6">Nucleus</location>
    </subcellularLocation>
</comment>
<reference evidence="9 10" key="1">
    <citation type="journal article" date="2020" name="IScience">
        <title>Genome Sequencing of the Endangered Kingdonia uniflora (Circaeasteraceae, Ranunculales) Reveals Potential Mechanisms of Evolutionary Specialization.</title>
        <authorList>
            <person name="Sun Y."/>
            <person name="Deng T."/>
            <person name="Zhang A."/>
            <person name="Moore M.J."/>
            <person name="Landis J.B."/>
            <person name="Lin N."/>
            <person name="Zhang H."/>
            <person name="Zhang X."/>
            <person name="Huang J."/>
            <person name="Zhang X."/>
            <person name="Sun H."/>
            <person name="Wang H."/>
        </authorList>
    </citation>
    <scope>NUCLEOTIDE SEQUENCE [LARGE SCALE GENOMIC DNA]</scope>
    <source>
        <strain evidence="9">TB1705</strain>
        <tissue evidence="9">Leaf</tissue>
    </source>
</reference>
<dbReference type="FunFam" id="1.20.120.160:FF:000001">
    <property type="entry name" value="Histidine-containing phosphotransfer protein 1"/>
    <property type="match status" value="1"/>
</dbReference>
<comment type="function">
    <text evidence="6">Functions as a two-component phosphorelay mediators between cytokinin sensor histidine kinases and response regulators (B-type ARRs). Plays an important role in propagating cytokinin signal transduction.</text>
</comment>
<comment type="domain">
    <text evidence="6">Histidine-containing phosphotransfer domain (HPt) contains an active histidine that mediates the phosphotransfer.</text>
</comment>
<dbReference type="GO" id="GO:0043424">
    <property type="term" value="F:protein histidine kinase binding"/>
    <property type="evidence" value="ECO:0007669"/>
    <property type="project" value="UniProtKB-UniRule"/>
</dbReference>
<dbReference type="GO" id="GO:0005829">
    <property type="term" value="C:cytosol"/>
    <property type="evidence" value="ECO:0007669"/>
    <property type="project" value="UniProtKB-SubCell"/>
</dbReference>
<dbReference type="EMBL" id="JACGCM010002299">
    <property type="protein sequence ID" value="KAF6141740.1"/>
    <property type="molecule type" value="Genomic_DNA"/>
</dbReference>
<dbReference type="GO" id="GO:0005634">
    <property type="term" value="C:nucleus"/>
    <property type="evidence" value="ECO:0007669"/>
    <property type="project" value="UniProtKB-SubCell"/>
</dbReference>